<dbReference type="Gene3D" id="3.40.140.10">
    <property type="entry name" value="Cytidine Deaminase, domain 2"/>
    <property type="match status" value="1"/>
</dbReference>
<keyword evidence="7" id="KW-0862">Zinc</keyword>
<comment type="caution">
    <text evidence="12">The sequence shown here is derived from an EMBL/GenBank/DDBJ whole genome shotgun (WGS) entry which is preliminary data.</text>
</comment>
<gene>
    <name evidence="12" type="ORF">MCOR33_005827</name>
</gene>
<feature type="coiled-coil region" evidence="9">
    <location>
        <begin position="97"/>
        <end position="124"/>
    </location>
</feature>
<evidence type="ECO:0000256" key="7">
    <source>
        <dbReference type="ARBA" id="ARBA00022833"/>
    </source>
</evidence>
<reference evidence="12" key="1">
    <citation type="submission" date="2021-01" db="EMBL/GenBank/DDBJ databases">
        <title>Deciphering the adaptive evolutionary patterns associated with biogeogrpahic diversity in the finger millet blast pathogen Magnaporthe oryzae in Eastern Africa.</title>
        <authorList>
            <person name="Onyema G."/>
            <person name="Shittu T.A."/>
            <person name="Dodsworth S."/>
            <person name="Devilliers S."/>
            <person name="Muthumeenakshi S."/>
            <person name="Sreenivasaprasad S."/>
        </authorList>
    </citation>
    <scope>NUCLEOTIDE SEQUENCE</scope>
    <source>
        <strain evidence="12">D15/s37</strain>
    </source>
</reference>
<dbReference type="EMBL" id="JABSND010000101">
    <property type="protein sequence ID" value="KAI6297926.1"/>
    <property type="molecule type" value="Genomic_DNA"/>
</dbReference>
<dbReference type="Pfam" id="PF08969">
    <property type="entry name" value="USP8_dimer"/>
    <property type="match status" value="1"/>
</dbReference>
<feature type="region of interest" description="Disordered" evidence="10">
    <location>
        <begin position="255"/>
        <end position="359"/>
    </location>
</feature>
<evidence type="ECO:0000256" key="3">
    <source>
        <dbReference type="ARBA" id="ARBA00022670"/>
    </source>
</evidence>
<dbReference type="Proteomes" id="UP001059893">
    <property type="component" value="Unassembled WGS sequence"/>
</dbReference>
<sequence>MEARTMPRPRRPPLTIAQIVEQADQFEFNINIHLKHWVGAAETLYREGEFYKEEGNFAKAYLLLLRHCSLVLKKFPEHPMAHTRDGRKLIKPLQERLTRIISELEDLKRHINEAYNEWERLVRTGQIDDRPVPDSRYDKYAAQDPALSWNNATQAQLLDAGNNQELAVRLAKDDYIRRDAARRSIRQAGVSEYEEQIRRSGGVWEDWDARRGMGPRNTVDDRNDIQRQIQETRRRLDRSNDQDSEVVVRDFSYNDSWSSSAGSRSSRPPIQNPASQHYNYPSVSRPRPLNYNSYEASPAPSRPPKEQYPSYQDRLEPLPPPIPRKAPEAGRAPPTLPPKTLDQPEERNVQNSTSSVDRAVNELSKRKNITFLPAGYTEAGKPLRPIFVPRSLKDKFLEIAGPNTRKGLELCGIICGRPINNALFVAALLIPNQICTSDTCETEDEFQIFEFCEKENMIIIGWIHTHPTQTCFMSSRDLHTHASYQAISPESVAIVCAPKYNDFGVFRLTDPPGLPHVLRCPHTNTFHQHELPESEIYKDALHPVSHVYMSDQIDFDVTDLRPKRCVIEGWTGPT</sequence>
<dbReference type="InterPro" id="IPR015063">
    <property type="entry name" value="USP8_dimer"/>
</dbReference>
<organism evidence="12 13">
    <name type="scientific">Pyricularia grisea</name>
    <name type="common">Crabgrass-specific blast fungus</name>
    <name type="synonym">Magnaporthe grisea</name>
    <dbReference type="NCBI Taxonomy" id="148305"/>
    <lineage>
        <taxon>Eukaryota</taxon>
        <taxon>Fungi</taxon>
        <taxon>Dikarya</taxon>
        <taxon>Ascomycota</taxon>
        <taxon>Pezizomycotina</taxon>
        <taxon>Sordariomycetes</taxon>
        <taxon>Sordariomycetidae</taxon>
        <taxon>Magnaporthales</taxon>
        <taxon>Pyriculariaceae</taxon>
        <taxon>Pyricularia</taxon>
    </lineage>
</organism>
<evidence type="ECO:0000256" key="9">
    <source>
        <dbReference type="SAM" id="Coils"/>
    </source>
</evidence>
<dbReference type="CDD" id="cd08066">
    <property type="entry name" value="MPN_AMSH_like"/>
    <property type="match status" value="1"/>
</dbReference>
<evidence type="ECO:0000313" key="13">
    <source>
        <dbReference type="Proteomes" id="UP001059893"/>
    </source>
</evidence>
<keyword evidence="13" id="KW-1185">Reference proteome</keyword>
<evidence type="ECO:0000256" key="10">
    <source>
        <dbReference type="SAM" id="MobiDB-lite"/>
    </source>
</evidence>
<keyword evidence="4" id="KW-0479">Metal-binding</keyword>
<evidence type="ECO:0000256" key="2">
    <source>
        <dbReference type="ARBA" id="ARBA00010981"/>
    </source>
</evidence>
<evidence type="ECO:0000256" key="1">
    <source>
        <dbReference type="ARBA" id="ARBA00001947"/>
    </source>
</evidence>
<evidence type="ECO:0000256" key="4">
    <source>
        <dbReference type="ARBA" id="ARBA00022723"/>
    </source>
</evidence>
<evidence type="ECO:0000313" key="12">
    <source>
        <dbReference type="EMBL" id="KAI6297926.1"/>
    </source>
</evidence>
<proteinExistence type="inferred from homology"/>
<dbReference type="PANTHER" id="PTHR12947:SF13">
    <property type="entry name" value="FI19924P1"/>
    <property type="match status" value="1"/>
</dbReference>
<evidence type="ECO:0000259" key="11">
    <source>
        <dbReference type="PROSITE" id="PS50249"/>
    </source>
</evidence>
<evidence type="ECO:0000256" key="5">
    <source>
        <dbReference type="ARBA" id="ARBA00022786"/>
    </source>
</evidence>
<dbReference type="InterPro" id="IPR044098">
    <property type="entry name" value="STAMBP/STALP-like_MPN"/>
</dbReference>
<dbReference type="InterPro" id="IPR037518">
    <property type="entry name" value="MPN"/>
</dbReference>
<keyword evidence="9" id="KW-0175">Coiled coil</keyword>
<dbReference type="InterPro" id="IPR000555">
    <property type="entry name" value="JAMM/MPN+_dom"/>
</dbReference>
<dbReference type="PANTHER" id="PTHR12947">
    <property type="entry name" value="AMSH-LIKE PROTEASE"/>
    <property type="match status" value="1"/>
</dbReference>
<name>A0ABQ8NJ54_PYRGI</name>
<feature type="domain" description="MPN" evidence="11">
    <location>
        <begin position="385"/>
        <end position="515"/>
    </location>
</feature>
<keyword evidence="6" id="KW-0378">Hydrolase</keyword>
<dbReference type="Pfam" id="PF01398">
    <property type="entry name" value="JAB"/>
    <property type="match status" value="1"/>
</dbReference>
<dbReference type="Gene3D" id="1.20.58.80">
    <property type="entry name" value="Phosphotransferase system, lactose/cellobiose-type IIA subunit"/>
    <property type="match status" value="1"/>
</dbReference>
<protein>
    <recommendedName>
        <fullName evidence="11">MPN domain-containing protein</fullName>
    </recommendedName>
</protein>
<dbReference type="PROSITE" id="PS50249">
    <property type="entry name" value="MPN"/>
    <property type="match status" value="1"/>
</dbReference>
<comment type="cofactor">
    <cofactor evidence="1">
        <name>Zn(2+)</name>
        <dbReference type="ChEBI" id="CHEBI:29105"/>
    </cofactor>
</comment>
<feature type="compositionally biased region" description="Polar residues" evidence="10">
    <location>
        <begin position="268"/>
        <end position="282"/>
    </location>
</feature>
<keyword evidence="5" id="KW-0833">Ubl conjugation pathway</keyword>
<accession>A0ABQ8NJ54</accession>
<comment type="similarity">
    <text evidence="2">Belongs to the peptidase M67C family.</text>
</comment>
<keyword evidence="3" id="KW-0645">Protease</keyword>
<keyword evidence="8" id="KW-0482">Metalloprotease</keyword>
<feature type="compositionally biased region" description="Low complexity" evidence="10">
    <location>
        <begin position="256"/>
        <end position="266"/>
    </location>
</feature>
<dbReference type="SMART" id="SM00232">
    <property type="entry name" value="JAB_MPN"/>
    <property type="match status" value="1"/>
</dbReference>
<dbReference type="SUPFAM" id="SSF102712">
    <property type="entry name" value="JAB1/MPN domain"/>
    <property type="match status" value="1"/>
</dbReference>
<evidence type="ECO:0000256" key="8">
    <source>
        <dbReference type="ARBA" id="ARBA00023049"/>
    </source>
</evidence>
<evidence type="ECO:0000256" key="6">
    <source>
        <dbReference type="ARBA" id="ARBA00022801"/>
    </source>
</evidence>